<dbReference type="EMBL" id="MPUH01000136">
    <property type="protein sequence ID" value="OMJ88994.1"/>
    <property type="molecule type" value="Genomic_DNA"/>
</dbReference>
<gene>
    <name evidence="4" type="ORF">SteCoe_8909</name>
</gene>
<organism evidence="4 5">
    <name type="scientific">Stentor coeruleus</name>
    <dbReference type="NCBI Taxonomy" id="5963"/>
    <lineage>
        <taxon>Eukaryota</taxon>
        <taxon>Sar</taxon>
        <taxon>Alveolata</taxon>
        <taxon>Ciliophora</taxon>
        <taxon>Postciliodesmatophora</taxon>
        <taxon>Heterotrichea</taxon>
        <taxon>Heterotrichida</taxon>
        <taxon>Stentoridae</taxon>
        <taxon>Stentor</taxon>
    </lineage>
</organism>
<keyword evidence="1" id="KW-0833">Ubl conjugation pathway</keyword>
<feature type="domain" description="USP" evidence="3">
    <location>
        <begin position="8"/>
        <end position="311"/>
    </location>
</feature>
<dbReference type="SUPFAM" id="SSF54001">
    <property type="entry name" value="Cysteine proteinases"/>
    <property type="match status" value="1"/>
</dbReference>
<dbReference type="Pfam" id="PF00443">
    <property type="entry name" value="UCH"/>
    <property type="match status" value="1"/>
</dbReference>
<dbReference type="GO" id="GO:0004843">
    <property type="term" value="F:cysteine-type deubiquitinase activity"/>
    <property type="evidence" value="ECO:0007669"/>
    <property type="project" value="InterPro"/>
</dbReference>
<dbReference type="Proteomes" id="UP000187209">
    <property type="component" value="Unassembled WGS sequence"/>
</dbReference>
<evidence type="ECO:0000313" key="5">
    <source>
        <dbReference type="Proteomes" id="UP000187209"/>
    </source>
</evidence>
<evidence type="ECO:0000259" key="3">
    <source>
        <dbReference type="PROSITE" id="PS50235"/>
    </source>
</evidence>
<dbReference type="PANTHER" id="PTHR22975:SF9">
    <property type="entry name" value="ECHINUS SPLICE FORM 3"/>
    <property type="match status" value="1"/>
</dbReference>
<protein>
    <recommendedName>
        <fullName evidence="3">USP domain-containing protein</fullName>
    </recommendedName>
</protein>
<accession>A0A1R2CIX9</accession>
<dbReference type="CDD" id="cd02257">
    <property type="entry name" value="Peptidase_C19"/>
    <property type="match status" value="1"/>
</dbReference>
<sequence>MEYGTRSLGLENSTGSNNCFLNVVMQSFWHIPSFRSYFQVTSFHHEHEDSGLCLICEIKTLMNNFEYSDTSIISVHKVRDALECQSSSFSKNSQACAVEAFEEILKNFHNLSPSCKTMCYAHSVFGYEFCEEISCKCARAYGDKLSDYLIRAYVTELYQMSQNTKIQSLDELLGRSLASQSHVWPCTNCGKVKYTMKKLMKKPPVFSISFSWAEMSPRLINWFAGVISPVILLRNLFSLDPEQPDYPTRYIIKGLVCFTSSHYVAFFYSIRRNVWIEFDDERVMEIEHWNEVLGKIMKGRMAPVLMFYEMDAVLDELKIKYQLELLDNDMANYLLDPDIYFESYTDVLSLDLAGMEWKIEFGDDRRPKNKK</sequence>
<reference evidence="4 5" key="1">
    <citation type="submission" date="2016-11" db="EMBL/GenBank/DDBJ databases">
        <title>The macronuclear genome of Stentor coeruleus: a giant cell with tiny introns.</title>
        <authorList>
            <person name="Slabodnick M."/>
            <person name="Ruby J.G."/>
            <person name="Reiff S.B."/>
            <person name="Swart E.C."/>
            <person name="Gosai S."/>
            <person name="Prabakaran S."/>
            <person name="Witkowska E."/>
            <person name="Larue G.E."/>
            <person name="Fisher S."/>
            <person name="Freeman R.M."/>
            <person name="Gunawardena J."/>
            <person name="Chu W."/>
            <person name="Stover N.A."/>
            <person name="Gregory B.D."/>
            <person name="Nowacki M."/>
            <person name="Derisi J."/>
            <person name="Roy S.W."/>
            <person name="Marshall W.F."/>
            <person name="Sood P."/>
        </authorList>
    </citation>
    <scope>NUCLEOTIDE SEQUENCE [LARGE SCALE GENOMIC DNA]</scope>
    <source>
        <strain evidence="4">WM001</strain>
    </source>
</reference>
<evidence type="ECO:0000256" key="1">
    <source>
        <dbReference type="ARBA" id="ARBA00022786"/>
    </source>
</evidence>
<dbReference type="InterPro" id="IPR038765">
    <property type="entry name" value="Papain-like_cys_pep_sf"/>
</dbReference>
<name>A0A1R2CIX9_9CILI</name>
<comment type="caution">
    <text evidence="4">The sequence shown here is derived from an EMBL/GenBank/DDBJ whole genome shotgun (WGS) entry which is preliminary data.</text>
</comment>
<dbReference type="GO" id="GO:0016579">
    <property type="term" value="P:protein deubiquitination"/>
    <property type="evidence" value="ECO:0007669"/>
    <property type="project" value="InterPro"/>
</dbReference>
<dbReference type="PANTHER" id="PTHR22975">
    <property type="entry name" value="UBIQUITIN SPECIFIC PROTEINASE"/>
    <property type="match status" value="1"/>
</dbReference>
<dbReference type="OrthoDB" id="10264738at2759"/>
<dbReference type="InterPro" id="IPR001394">
    <property type="entry name" value="Peptidase_C19_UCH"/>
</dbReference>
<keyword evidence="2" id="KW-0378">Hydrolase</keyword>
<keyword evidence="5" id="KW-1185">Reference proteome</keyword>
<dbReference type="PROSITE" id="PS50235">
    <property type="entry name" value="USP_3"/>
    <property type="match status" value="1"/>
</dbReference>
<proteinExistence type="predicted"/>
<evidence type="ECO:0000313" key="4">
    <source>
        <dbReference type="EMBL" id="OMJ88994.1"/>
    </source>
</evidence>
<dbReference type="InterPro" id="IPR028889">
    <property type="entry name" value="USP"/>
</dbReference>
<dbReference type="Gene3D" id="3.90.70.10">
    <property type="entry name" value="Cysteine proteinases"/>
    <property type="match status" value="1"/>
</dbReference>
<dbReference type="InterPro" id="IPR052398">
    <property type="entry name" value="Ubiquitin_hydrolase_53/54"/>
</dbReference>
<dbReference type="AlphaFoldDB" id="A0A1R2CIX9"/>
<evidence type="ECO:0000256" key="2">
    <source>
        <dbReference type="ARBA" id="ARBA00022801"/>
    </source>
</evidence>